<reference evidence="3 4" key="1">
    <citation type="submission" date="2016-03" db="EMBL/GenBank/DDBJ databases">
        <authorList>
            <consortium name="Pathogen Informatics"/>
        </authorList>
    </citation>
    <scope>NUCLEOTIDE SEQUENCE [LARGE SCALE GENOMIC DNA]</scope>
    <source>
        <strain evidence="3 4">NCTC13364</strain>
    </source>
</reference>
<dbReference type="GO" id="GO:0050660">
    <property type="term" value="F:flavin adenine dinucleotide binding"/>
    <property type="evidence" value="ECO:0007669"/>
    <property type="project" value="InterPro"/>
</dbReference>
<dbReference type="InterPro" id="IPR009100">
    <property type="entry name" value="AcylCoA_DH/oxidase_NM_dom_sf"/>
</dbReference>
<dbReference type="CDD" id="cd01163">
    <property type="entry name" value="DszC"/>
    <property type="match status" value="1"/>
</dbReference>
<protein>
    <submittedName>
        <fullName evidence="3">Acyl-CoA dehydrogenase</fullName>
        <ecNumber evidence="3">1.14.14.12</ecNumber>
        <ecNumber evidence="3">1.3.99.-</ecNumber>
    </submittedName>
</protein>
<dbReference type="InterPro" id="IPR036250">
    <property type="entry name" value="AcylCo_DH-like_C"/>
</dbReference>
<name>A0A157Q5A7_9BORD</name>
<dbReference type="Proteomes" id="UP000077037">
    <property type="component" value="Unassembled WGS sequence"/>
</dbReference>
<sequence length="405" mass="44121">MDTILGVEGDTRRHAALAQLPELARRIGEEAVAREARRELPYFAFVLFRDSGLGALRIPAELGGLGGSLQDVFEVIATLAAEESNVAHALRLHFDVTETLLLGARSAHTDLQVQRVLEGAVYGGAATELGTARPGVIETVLVRDGDHYRVTGRKYYSTGTLFADYARINLRDEQGENVVAFIPVAREGVRVLDDWDGMGQRMTASGTLELDNVRVDAHEVLPRVPGSLLGRHTGALRQLHLVAVAAGIVRRIFRDARDYVLAHGRPVQHSPAATAREDAFVQQVVGELSAQSLAIDTLVRENARALDRSADAIAAHAPDAQALVLDSALITAKTQLIVSQLALRAGERLFDAGGASMTAKRYNFDRHWRNLRTIASHNPLSHKTRVLGDYHLNGTTQHLEEGKVF</sequence>
<evidence type="ECO:0000313" key="4">
    <source>
        <dbReference type="Proteomes" id="UP000077037"/>
    </source>
</evidence>
<dbReference type="InterPro" id="IPR050741">
    <property type="entry name" value="Acyl-CoA_dehydrogenase"/>
</dbReference>
<dbReference type="InterPro" id="IPR013107">
    <property type="entry name" value="Acyl-CoA_DH_C"/>
</dbReference>
<dbReference type="Pfam" id="PF08028">
    <property type="entry name" value="Acyl-CoA_dh_2"/>
    <property type="match status" value="1"/>
</dbReference>
<organism evidence="3 4">
    <name type="scientific">Bordetella ansorpii</name>
    <dbReference type="NCBI Taxonomy" id="288768"/>
    <lineage>
        <taxon>Bacteria</taxon>
        <taxon>Pseudomonadati</taxon>
        <taxon>Pseudomonadota</taxon>
        <taxon>Betaproteobacteria</taxon>
        <taxon>Burkholderiales</taxon>
        <taxon>Alcaligenaceae</taxon>
        <taxon>Bordetella</taxon>
    </lineage>
</organism>
<evidence type="ECO:0000256" key="1">
    <source>
        <dbReference type="ARBA" id="ARBA00023002"/>
    </source>
</evidence>
<dbReference type="InterPro" id="IPR046373">
    <property type="entry name" value="Acyl-CoA_Oxase/DH_mid-dom_sf"/>
</dbReference>
<dbReference type="EMBL" id="FKBS01000017">
    <property type="protein sequence ID" value="SAI40941.1"/>
    <property type="molecule type" value="Genomic_DNA"/>
</dbReference>
<evidence type="ECO:0000313" key="3">
    <source>
        <dbReference type="EMBL" id="SAI40941.1"/>
    </source>
</evidence>
<dbReference type="Gene3D" id="2.40.110.10">
    <property type="entry name" value="Butyryl-CoA Dehydrogenase, subunit A, domain 2"/>
    <property type="match status" value="1"/>
</dbReference>
<keyword evidence="1 3" id="KW-0560">Oxidoreductase</keyword>
<dbReference type="PANTHER" id="PTHR48083">
    <property type="entry name" value="MEDIUM-CHAIN SPECIFIC ACYL-COA DEHYDROGENASE, MITOCHONDRIAL-RELATED"/>
    <property type="match status" value="1"/>
</dbReference>
<accession>A0A157Q5A7</accession>
<dbReference type="GO" id="GO:0036383">
    <property type="term" value="F:3-hydroxy-9,10-secoandrosta-1,3,5(10)-triene-9,17-dione monooxygenase activity"/>
    <property type="evidence" value="ECO:0007669"/>
    <property type="project" value="UniProtKB-EC"/>
</dbReference>
<dbReference type="SUPFAM" id="SSF56645">
    <property type="entry name" value="Acyl-CoA dehydrogenase NM domain-like"/>
    <property type="match status" value="1"/>
</dbReference>
<dbReference type="GO" id="GO:0003995">
    <property type="term" value="F:acyl-CoA dehydrogenase activity"/>
    <property type="evidence" value="ECO:0007669"/>
    <property type="project" value="TreeGrafter"/>
</dbReference>
<dbReference type="AlphaFoldDB" id="A0A157Q5A7"/>
<dbReference type="GO" id="GO:0005737">
    <property type="term" value="C:cytoplasm"/>
    <property type="evidence" value="ECO:0007669"/>
    <property type="project" value="TreeGrafter"/>
</dbReference>
<dbReference type="GO" id="GO:0033539">
    <property type="term" value="P:fatty acid beta-oxidation using acyl-CoA dehydrogenase"/>
    <property type="evidence" value="ECO:0007669"/>
    <property type="project" value="TreeGrafter"/>
</dbReference>
<dbReference type="Gene3D" id="1.10.540.10">
    <property type="entry name" value="Acyl-CoA dehydrogenase/oxidase, N-terminal domain"/>
    <property type="match status" value="1"/>
</dbReference>
<dbReference type="EC" id="1.14.14.12" evidence="3"/>
<dbReference type="Gene3D" id="1.20.140.10">
    <property type="entry name" value="Butyryl-CoA Dehydrogenase, subunit A, domain 3"/>
    <property type="match status" value="1"/>
</dbReference>
<evidence type="ECO:0000259" key="2">
    <source>
        <dbReference type="Pfam" id="PF08028"/>
    </source>
</evidence>
<feature type="domain" description="Acyl-CoA dehydrogenase C-terminal" evidence="2">
    <location>
        <begin position="241"/>
        <end position="378"/>
    </location>
</feature>
<dbReference type="EC" id="1.3.99.-" evidence="3"/>
<dbReference type="PIRSF" id="PIRSF016578">
    <property type="entry name" value="HsaA"/>
    <property type="match status" value="1"/>
</dbReference>
<proteinExistence type="predicted"/>
<dbReference type="PANTHER" id="PTHR48083:SF19">
    <property type="entry name" value="FLAVIN-DEPENDENT MONOOXYGENASE, OXYGENASE SUBUNIT HSAA"/>
    <property type="match status" value="1"/>
</dbReference>
<dbReference type="RefSeq" id="WP_066415082.1">
    <property type="nucleotide sequence ID" value="NZ_FKBS01000017.1"/>
</dbReference>
<dbReference type="InterPro" id="IPR037069">
    <property type="entry name" value="AcylCoA_DH/ox_N_sf"/>
</dbReference>
<dbReference type="OrthoDB" id="6184213at2"/>
<gene>
    <name evidence="3" type="primary">dcaA</name>
    <name evidence="3" type="ORF">SAMEA1982600_03241</name>
</gene>
<dbReference type="SUPFAM" id="SSF47203">
    <property type="entry name" value="Acyl-CoA dehydrogenase C-terminal domain-like"/>
    <property type="match status" value="1"/>
</dbReference>